<reference evidence="9 10" key="1">
    <citation type="submission" date="2024-09" db="EMBL/GenBank/DDBJ databases">
        <authorList>
            <person name="Lee S.D."/>
        </authorList>
    </citation>
    <scope>NUCLEOTIDE SEQUENCE [LARGE SCALE GENOMIC DNA]</scope>
    <source>
        <strain evidence="9 10">N8-3</strain>
    </source>
</reference>
<evidence type="ECO:0000259" key="8">
    <source>
        <dbReference type="PROSITE" id="PS50928"/>
    </source>
</evidence>
<evidence type="ECO:0000256" key="6">
    <source>
        <dbReference type="ARBA" id="ARBA00023136"/>
    </source>
</evidence>
<dbReference type="SUPFAM" id="SSF161098">
    <property type="entry name" value="MetI-like"/>
    <property type="match status" value="1"/>
</dbReference>
<dbReference type="Proteomes" id="UP001592531">
    <property type="component" value="Unassembled WGS sequence"/>
</dbReference>
<proteinExistence type="inferred from homology"/>
<comment type="caution">
    <text evidence="9">The sequence shown here is derived from an EMBL/GenBank/DDBJ whole genome shotgun (WGS) entry which is preliminary data.</text>
</comment>
<dbReference type="Pfam" id="PF00528">
    <property type="entry name" value="BPD_transp_1"/>
    <property type="match status" value="1"/>
</dbReference>
<evidence type="ECO:0000313" key="10">
    <source>
        <dbReference type="Proteomes" id="UP001592531"/>
    </source>
</evidence>
<name>A0ABV6W5U4_9ACTN</name>
<evidence type="ECO:0000256" key="3">
    <source>
        <dbReference type="ARBA" id="ARBA00022475"/>
    </source>
</evidence>
<dbReference type="InterPro" id="IPR000515">
    <property type="entry name" value="MetI-like"/>
</dbReference>
<feature type="transmembrane region" description="Helical" evidence="7">
    <location>
        <begin position="235"/>
        <end position="261"/>
    </location>
</feature>
<evidence type="ECO:0000256" key="5">
    <source>
        <dbReference type="ARBA" id="ARBA00022989"/>
    </source>
</evidence>
<dbReference type="CDD" id="cd06261">
    <property type="entry name" value="TM_PBP2"/>
    <property type="match status" value="1"/>
</dbReference>
<protein>
    <submittedName>
        <fullName evidence="9">ABC transporter permease</fullName>
    </submittedName>
</protein>
<dbReference type="InterPro" id="IPR045621">
    <property type="entry name" value="BPD_transp_1_N"/>
</dbReference>
<accession>A0ABV6W5U4</accession>
<dbReference type="PROSITE" id="PS50928">
    <property type="entry name" value="ABC_TM1"/>
    <property type="match status" value="1"/>
</dbReference>
<feature type="transmembrane region" description="Helical" evidence="7">
    <location>
        <begin position="12"/>
        <end position="30"/>
    </location>
</feature>
<dbReference type="PANTHER" id="PTHR43163:SF3">
    <property type="entry name" value="PEPTIDE ABC TRANSPORTER PERMEASE PROTEIN"/>
    <property type="match status" value="1"/>
</dbReference>
<dbReference type="RefSeq" id="WP_380543703.1">
    <property type="nucleotide sequence ID" value="NZ_JBHFAB010000034.1"/>
</dbReference>
<keyword evidence="6 7" id="KW-0472">Membrane</keyword>
<evidence type="ECO:0000256" key="1">
    <source>
        <dbReference type="ARBA" id="ARBA00004651"/>
    </source>
</evidence>
<keyword evidence="5 7" id="KW-1133">Transmembrane helix</keyword>
<feature type="transmembrane region" description="Helical" evidence="7">
    <location>
        <begin position="134"/>
        <end position="157"/>
    </location>
</feature>
<organism evidence="9 10">
    <name type="scientific">Streptacidiphilus cavernicola</name>
    <dbReference type="NCBI Taxonomy" id="3342716"/>
    <lineage>
        <taxon>Bacteria</taxon>
        <taxon>Bacillati</taxon>
        <taxon>Actinomycetota</taxon>
        <taxon>Actinomycetes</taxon>
        <taxon>Kitasatosporales</taxon>
        <taxon>Streptomycetaceae</taxon>
        <taxon>Streptacidiphilus</taxon>
    </lineage>
</organism>
<dbReference type="EMBL" id="JBHFAB010000034">
    <property type="protein sequence ID" value="MFC1421117.1"/>
    <property type="molecule type" value="Genomic_DNA"/>
</dbReference>
<dbReference type="PANTHER" id="PTHR43163">
    <property type="entry name" value="DIPEPTIDE TRANSPORT SYSTEM PERMEASE PROTEIN DPPB-RELATED"/>
    <property type="match status" value="1"/>
</dbReference>
<keyword evidence="4 7" id="KW-0812">Transmembrane</keyword>
<feature type="domain" description="ABC transmembrane type-1" evidence="8">
    <location>
        <begin position="95"/>
        <end position="304"/>
    </location>
</feature>
<evidence type="ECO:0000313" key="9">
    <source>
        <dbReference type="EMBL" id="MFC1421117.1"/>
    </source>
</evidence>
<dbReference type="Gene3D" id="1.10.3720.10">
    <property type="entry name" value="MetI-like"/>
    <property type="match status" value="1"/>
</dbReference>
<evidence type="ECO:0000256" key="2">
    <source>
        <dbReference type="ARBA" id="ARBA00022448"/>
    </source>
</evidence>
<sequence length="314" mass="33002">MGTLALRRAAGAVPLLLVVWTAAFFLQQLIHGDPAAYVLGNTSTAAQRDQLDAAFGLHRSPLDQYLSTCANLLRGDLGRSWITSESVGRLLSTALPVTLSLALLSTLVTAAVGTALGIWAALRRGSRVDRVLQLAAGAVTAVPNYWVAVGLVYLFAIQYRVLPATGYVQLNQSPGQWLQSLILPVIALSLAPIGPIFLQARSAVAEALDADYVRTVRALGIPRRRQVLKHGLRNAAAPIVTAVGFNTVGLLAGTVAVEQIFNLPGLGSQLLSGVLGHDVPVVQGVVLVFAVGVVIVNLAVDLLIGVLNPKARRA</sequence>
<feature type="transmembrane region" description="Helical" evidence="7">
    <location>
        <begin position="177"/>
        <end position="198"/>
    </location>
</feature>
<gene>
    <name evidence="9" type="ORF">ACEZDE_31415</name>
</gene>
<evidence type="ECO:0000256" key="7">
    <source>
        <dbReference type="RuleBase" id="RU363032"/>
    </source>
</evidence>
<dbReference type="InterPro" id="IPR035906">
    <property type="entry name" value="MetI-like_sf"/>
</dbReference>
<dbReference type="Pfam" id="PF19300">
    <property type="entry name" value="BPD_transp_1_N"/>
    <property type="match status" value="1"/>
</dbReference>
<keyword evidence="2 7" id="KW-0813">Transport</keyword>
<keyword evidence="10" id="KW-1185">Reference proteome</keyword>
<comment type="similarity">
    <text evidence="7">Belongs to the binding-protein-dependent transport system permease family.</text>
</comment>
<keyword evidence="3" id="KW-1003">Cell membrane</keyword>
<comment type="subcellular location">
    <subcellularLocation>
        <location evidence="1 7">Cell membrane</location>
        <topology evidence="1 7">Multi-pass membrane protein</topology>
    </subcellularLocation>
</comment>
<feature type="transmembrane region" description="Helical" evidence="7">
    <location>
        <begin position="281"/>
        <end position="307"/>
    </location>
</feature>
<feature type="transmembrane region" description="Helical" evidence="7">
    <location>
        <begin position="99"/>
        <end position="122"/>
    </location>
</feature>
<evidence type="ECO:0000256" key="4">
    <source>
        <dbReference type="ARBA" id="ARBA00022692"/>
    </source>
</evidence>